<evidence type="ECO:0000256" key="7">
    <source>
        <dbReference type="ARBA" id="ARBA00023269"/>
    </source>
</evidence>
<evidence type="ECO:0000313" key="10">
    <source>
        <dbReference type="EMBL" id="KAG2439539.1"/>
    </source>
</evidence>
<dbReference type="Gene3D" id="1.10.20.10">
    <property type="entry name" value="Histone, subunit A"/>
    <property type="match status" value="1"/>
</dbReference>
<protein>
    <recommendedName>
        <fullName evidence="8">Histone H4</fullName>
    </recommendedName>
</protein>
<keyword evidence="7 8" id="KW-0544">Nucleosome core</keyword>
<dbReference type="SMART" id="SM00417">
    <property type="entry name" value="H4"/>
    <property type="match status" value="1"/>
</dbReference>
<dbReference type="GO" id="GO:0000786">
    <property type="term" value="C:nucleosome"/>
    <property type="evidence" value="ECO:0007669"/>
    <property type="project" value="UniProtKB-KW"/>
</dbReference>
<dbReference type="Pfam" id="PF15511">
    <property type="entry name" value="CENP-T_C"/>
    <property type="match status" value="1"/>
</dbReference>
<evidence type="ECO:0000256" key="4">
    <source>
        <dbReference type="ARBA" id="ARBA00022454"/>
    </source>
</evidence>
<evidence type="ECO:0000256" key="2">
    <source>
        <dbReference type="ARBA" id="ARBA00004286"/>
    </source>
</evidence>
<name>A0A835T657_CHLIN</name>
<dbReference type="GO" id="GO:0005634">
    <property type="term" value="C:nucleus"/>
    <property type="evidence" value="ECO:0007669"/>
    <property type="project" value="UniProtKB-SubCell"/>
</dbReference>
<comment type="subcellular location">
    <subcellularLocation>
        <location evidence="2">Chromosome</location>
    </subcellularLocation>
    <subcellularLocation>
        <location evidence="1">Nucleus</location>
    </subcellularLocation>
</comment>
<dbReference type="GO" id="GO:0003677">
    <property type="term" value="F:DNA binding"/>
    <property type="evidence" value="ECO:0007669"/>
    <property type="project" value="UniProtKB-KW"/>
</dbReference>
<comment type="subunit">
    <text evidence="8">The nucleosome is a histone octamer containing two molecules each of H2A, H2B, H3 and H4 assembled in one H3-H4 heterotetramer and two H2A-H2B heterodimers. The octamer wraps approximately 147 bp of DNA.</text>
</comment>
<evidence type="ECO:0000256" key="1">
    <source>
        <dbReference type="ARBA" id="ARBA00004123"/>
    </source>
</evidence>
<comment type="similarity">
    <text evidence="3 8">Belongs to the histone H4 family.</text>
</comment>
<proteinExistence type="inferred from homology"/>
<feature type="domain" description="CENP-T/Histone H4 histone fold" evidence="9">
    <location>
        <begin position="11"/>
        <end position="71"/>
    </location>
</feature>
<comment type="caution">
    <text evidence="10">The sequence shown here is derived from an EMBL/GenBank/DDBJ whole genome shotgun (WGS) entry which is preliminary data.</text>
</comment>
<evidence type="ECO:0000256" key="5">
    <source>
        <dbReference type="ARBA" id="ARBA00023125"/>
    </source>
</evidence>
<accession>A0A835T657</accession>
<evidence type="ECO:0000313" key="11">
    <source>
        <dbReference type="Proteomes" id="UP000650467"/>
    </source>
</evidence>
<organism evidence="10 11">
    <name type="scientific">Chlamydomonas incerta</name>
    <dbReference type="NCBI Taxonomy" id="51695"/>
    <lineage>
        <taxon>Eukaryota</taxon>
        <taxon>Viridiplantae</taxon>
        <taxon>Chlorophyta</taxon>
        <taxon>core chlorophytes</taxon>
        <taxon>Chlorophyceae</taxon>
        <taxon>CS clade</taxon>
        <taxon>Chlamydomonadales</taxon>
        <taxon>Chlamydomonadaceae</taxon>
        <taxon>Chlamydomonas</taxon>
    </lineage>
</organism>
<keyword evidence="11" id="KW-1185">Reference proteome</keyword>
<evidence type="ECO:0000256" key="3">
    <source>
        <dbReference type="ARBA" id="ARBA00006564"/>
    </source>
</evidence>
<evidence type="ECO:0000259" key="9">
    <source>
        <dbReference type="Pfam" id="PF15511"/>
    </source>
</evidence>
<keyword evidence="4 8" id="KW-0158">Chromosome</keyword>
<dbReference type="EMBL" id="JAEHOC010000008">
    <property type="protein sequence ID" value="KAG2439539.1"/>
    <property type="molecule type" value="Genomic_DNA"/>
</dbReference>
<keyword evidence="5 8" id="KW-0238">DNA-binding</keyword>
<gene>
    <name evidence="10" type="ORF">HXX76_004892</name>
</gene>
<dbReference type="CDD" id="cd22912">
    <property type="entry name" value="HFD_H4"/>
    <property type="match status" value="1"/>
</dbReference>
<evidence type="ECO:0000256" key="6">
    <source>
        <dbReference type="ARBA" id="ARBA00023242"/>
    </source>
</evidence>
<keyword evidence="6 8" id="KW-0539">Nucleus</keyword>
<dbReference type="PANTHER" id="PTHR10484">
    <property type="entry name" value="HISTONE H4"/>
    <property type="match status" value="1"/>
</dbReference>
<comment type="function">
    <text evidence="8">Core component of nucleosome. Nucleosomes wrap and compact DNA into chromatin, limiting DNA accessibility to the cellular machineries which require DNA as a template. Histones thereby play a central role in transcription regulation, DNA repair, DNA replication and chromosomal stability. DNA accessibility is regulated via a complex set of post-translational modifications of histones, also called histone code, and nucleosome remodeling.</text>
</comment>
<dbReference type="InterPro" id="IPR035425">
    <property type="entry name" value="CENP-T/H4_C"/>
</dbReference>
<dbReference type="InterPro" id="IPR001951">
    <property type="entry name" value="Histone_H4"/>
</dbReference>
<evidence type="ECO:0000256" key="8">
    <source>
        <dbReference type="RuleBase" id="RU000528"/>
    </source>
</evidence>
<reference evidence="10" key="1">
    <citation type="journal article" date="2020" name="bioRxiv">
        <title>Comparative genomics of Chlamydomonas.</title>
        <authorList>
            <person name="Craig R.J."/>
            <person name="Hasan A.R."/>
            <person name="Ness R.W."/>
            <person name="Keightley P.D."/>
        </authorList>
    </citation>
    <scope>NUCLEOTIDE SEQUENCE</scope>
    <source>
        <strain evidence="10">SAG 7.73</strain>
    </source>
</reference>
<dbReference type="GO" id="GO:0046982">
    <property type="term" value="F:protein heterodimerization activity"/>
    <property type="evidence" value="ECO:0007669"/>
    <property type="project" value="InterPro"/>
</dbReference>
<dbReference type="PRINTS" id="PR00623">
    <property type="entry name" value="HISTONEH4"/>
</dbReference>
<dbReference type="GO" id="GO:0030527">
    <property type="term" value="F:structural constituent of chromatin"/>
    <property type="evidence" value="ECO:0007669"/>
    <property type="project" value="InterPro"/>
</dbReference>
<dbReference type="SUPFAM" id="SSF47113">
    <property type="entry name" value="Histone-fold"/>
    <property type="match status" value="1"/>
</dbReference>
<sequence length="223" mass="23203">MNRALTQGSIRRLARRGGVKRLSGLVYNEIRSVLRQFLEKLLADTIAYTEHARRQHVKLMDVMYALKRQGRTLYGIDVACFSVLANRLLAGLEARLAQPRGLRTGQLVLIGAVWAGCIAAFEAGLSRLVPRPPAAKAAAGPSAPAAAAQQGQPGAGAYVDAGREAAATPAAAAAAGGATAAGAPVPAARARSFWEDGRAAPYLVAVMAAVPVAVGWARARSRS</sequence>
<dbReference type="InterPro" id="IPR009072">
    <property type="entry name" value="Histone-fold"/>
</dbReference>
<dbReference type="Proteomes" id="UP000650467">
    <property type="component" value="Unassembled WGS sequence"/>
</dbReference>
<dbReference type="OrthoDB" id="2532770at2759"/>
<dbReference type="AlphaFoldDB" id="A0A835T657"/>